<comment type="caution">
    <text evidence="1">The sequence shown here is derived from an EMBL/GenBank/DDBJ whole genome shotgun (WGS) entry which is preliminary data.</text>
</comment>
<dbReference type="InterPro" id="IPR042258">
    <property type="entry name" value="DGOK_N"/>
</dbReference>
<organism evidence="1 2">
    <name type="scientific">Chelatococcus caeni</name>
    <dbReference type="NCBI Taxonomy" id="1348468"/>
    <lineage>
        <taxon>Bacteria</taxon>
        <taxon>Pseudomonadati</taxon>
        <taxon>Pseudomonadota</taxon>
        <taxon>Alphaproteobacteria</taxon>
        <taxon>Hyphomicrobiales</taxon>
        <taxon>Chelatococcaceae</taxon>
        <taxon>Chelatococcus</taxon>
    </lineage>
</organism>
<keyword evidence="2" id="KW-1185">Reference proteome</keyword>
<keyword evidence="1" id="KW-0808">Transferase</keyword>
<name>A0A840C2S7_9HYPH</name>
<dbReference type="AlphaFoldDB" id="A0A840C2S7"/>
<dbReference type="Gene3D" id="3.30.420.300">
    <property type="entry name" value="2-keto-3-deoxy-galactonokinase, substrate binding domain"/>
    <property type="match status" value="1"/>
</dbReference>
<accession>A0A840C2S7</accession>
<dbReference type="InterPro" id="IPR007729">
    <property type="entry name" value="DGOK"/>
</dbReference>
<evidence type="ECO:0000313" key="2">
    <source>
        <dbReference type="Proteomes" id="UP000577362"/>
    </source>
</evidence>
<dbReference type="EC" id="2.7.1.58" evidence="1"/>
<reference evidence="1 2" key="1">
    <citation type="submission" date="2020-08" db="EMBL/GenBank/DDBJ databases">
        <title>Genomic Encyclopedia of Type Strains, Phase IV (KMG-IV): sequencing the most valuable type-strain genomes for metagenomic binning, comparative biology and taxonomic classification.</title>
        <authorList>
            <person name="Goeker M."/>
        </authorList>
    </citation>
    <scope>NUCLEOTIDE SEQUENCE [LARGE SCALE GENOMIC DNA]</scope>
    <source>
        <strain evidence="1 2">DSM 103737</strain>
    </source>
</reference>
<evidence type="ECO:0000313" key="1">
    <source>
        <dbReference type="EMBL" id="MBB4016747.1"/>
    </source>
</evidence>
<gene>
    <name evidence="1" type="ORF">GGR16_001776</name>
</gene>
<dbReference type="InterPro" id="IPR043129">
    <property type="entry name" value="ATPase_NBD"/>
</dbReference>
<dbReference type="SUPFAM" id="SSF53067">
    <property type="entry name" value="Actin-like ATPase domain"/>
    <property type="match status" value="1"/>
</dbReference>
<dbReference type="GO" id="GO:0008671">
    <property type="term" value="F:2-dehydro-3-deoxygalactonokinase activity"/>
    <property type="evidence" value="ECO:0007669"/>
    <property type="project" value="UniProtKB-EC"/>
</dbReference>
<dbReference type="CDD" id="cd24012">
    <property type="entry name" value="ASKHA_NBD_KDGal-kinase"/>
    <property type="match status" value="1"/>
</dbReference>
<dbReference type="RefSeq" id="WP_019402762.1">
    <property type="nucleotide sequence ID" value="NZ_JACIEN010000002.1"/>
</dbReference>
<protein>
    <submittedName>
        <fullName evidence="1">2-dehydro-3-deoxygalactonokinase</fullName>
        <ecNumber evidence="1">2.7.1.58</ecNumber>
    </submittedName>
</protein>
<sequence length="307" mass="31851">MQETVLVGVDWGTTNLRAYAFAADGSVRAKTARPTGITRMSVPYGDLLEELCGELGAGADTPALLCGMVGSRQGWIEARYITTPCTLDGLVEGLVSAPHAPRRVLVVPGLDSQSGSAPDVMRGEETQLLGLMDGVGGAERLVCMPGTHCKWVRLAAGRILDFRSYMTGEAFAALKDHTILGRQISEGAVHDAAAFAKGVGMAQEARGRGPGGLLNLLFGVRTLGLFDRLDPAAAASLMSGLMIGAEIADALGPQPPAEPVVVVGSAGLSARYRDAAEALGVRTTIADEDIATRGLWAIARAAALASR</sequence>
<keyword evidence="1" id="KW-0418">Kinase</keyword>
<dbReference type="Gene3D" id="3.30.420.310">
    <property type="entry name" value="2-keto-3-deoxy-galactonokinase, C-terminal domain"/>
    <property type="match status" value="1"/>
</dbReference>
<dbReference type="GO" id="GO:0034194">
    <property type="term" value="P:D-galactonate catabolic process"/>
    <property type="evidence" value="ECO:0007669"/>
    <property type="project" value="InterPro"/>
</dbReference>
<dbReference type="Proteomes" id="UP000577362">
    <property type="component" value="Unassembled WGS sequence"/>
</dbReference>
<dbReference type="EMBL" id="JACIEN010000002">
    <property type="protein sequence ID" value="MBB4016747.1"/>
    <property type="molecule type" value="Genomic_DNA"/>
</dbReference>
<proteinExistence type="predicted"/>
<dbReference type="Pfam" id="PF05035">
    <property type="entry name" value="DGOK"/>
    <property type="match status" value="1"/>
</dbReference>
<dbReference type="InterPro" id="IPR042257">
    <property type="entry name" value="DGOK_C"/>
</dbReference>